<dbReference type="Gene3D" id="1.10.10.2830">
    <property type="match status" value="1"/>
</dbReference>
<dbReference type="Pfam" id="PF02195">
    <property type="entry name" value="ParB_N"/>
    <property type="match status" value="1"/>
</dbReference>
<feature type="region of interest" description="Disordered" evidence="2">
    <location>
        <begin position="613"/>
        <end position="644"/>
    </location>
</feature>
<evidence type="ECO:0000313" key="5">
    <source>
        <dbReference type="Proteomes" id="UP000765160"/>
    </source>
</evidence>
<feature type="domain" description="ParB-like N-terminal" evidence="3">
    <location>
        <begin position="11"/>
        <end position="105"/>
    </location>
</feature>
<feature type="compositionally biased region" description="Pro residues" evidence="2">
    <location>
        <begin position="701"/>
        <end position="710"/>
    </location>
</feature>
<evidence type="ECO:0000256" key="1">
    <source>
        <dbReference type="ARBA" id="ARBA00006295"/>
    </source>
</evidence>
<dbReference type="InterPro" id="IPR003115">
    <property type="entry name" value="ParB_N"/>
</dbReference>
<name>A0ABX1EWB8_9PROT</name>
<dbReference type="SUPFAM" id="SSF109709">
    <property type="entry name" value="KorB DNA-binding domain-like"/>
    <property type="match status" value="1"/>
</dbReference>
<dbReference type="PANTHER" id="PTHR33375">
    <property type="entry name" value="CHROMOSOME-PARTITIONING PROTEIN PARB-RELATED"/>
    <property type="match status" value="1"/>
</dbReference>
<accession>A0ABX1EWB8</accession>
<comment type="caution">
    <text evidence="4">The sequence shown here is derived from an EMBL/GenBank/DDBJ whole genome shotgun (WGS) entry which is preliminary data.</text>
</comment>
<feature type="region of interest" description="Disordered" evidence="2">
    <location>
        <begin position="313"/>
        <end position="384"/>
    </location>
</feature>
<keyword evidence="5" id="KW-1185">Reference proteome</keyword>
<organism evidence="4 5">
    <name type="scientific">Falsiroseomonas frigidaquae</name>
    <dbReference type="NCBI Taxonomy" id="487318"/>
    <lineage>
        <taxon>Bacteria</taxon>
        <taxon>Pseudomonadati</taxon>
        <taxon>Pseudomonadota</taxon>
        <taxon>Alphaproteobacteria</taxon>
        <taxon>Acetobacterales</taxon>
        <taxon>Roseomonadaceae</taxon>
        <taxon>Falsiroseomonas</taxon>
    </lineage>
</organism>
<dbReference type="Gene3D" id="3.90.1530.30">
    <property type="match status" value="1"/>
</dbReference>
<protein>
    <submittedName>
        <fullName evidence="4">ParB/RepB/Spo0J family partition protein</fullName>
    </submittedName>
</protein>
<dbReference type="SUPFAM" id="SSF110849">
    <property type="entry name" value="ParB/Sulfiredoxin"/>
    <property type="match status" value="1"/>
</dbReference>
<feature type="compositionally biased region" description="Pro residues" evidence="2">
    <location>
        <begin position="628"/>
        <end position="644"/>
    </location>
</feature>
<feature type="region of interest" description="Disordered" evidence="2">
    <location>
        <begin position="677"/>
        <end position="710"/>
    </location>
</feature>
<dbReference type="Proteomes" id="UP000765160">
    <property type="component" value="Unassembled WGS sequence"/>
</dbReference>
<feature type="compositionally biased region" description="Basic and acidic residues" evidence="2">
    <location>
        <begin position="742"/>
        <end position="764"/>
    </location>
</feature>
<comment type="similarity">
    <text evidence="1">Belongs to the ParB family.</text>
</comment>
<gene>
    <name evidence="4" type="ORF">HB662_01410</name>
</gene>
<feature type="region of interest" description="Disordered" evidence="2">
    <location>
        <begin position="742"/>
        <end position="771"/>
    </location>
</feature>
<evidence type="ECO:0000256" key="2">
    <source>
        <dbReference type="SAM" id="MobiDB-lite"/>
    </source>
</evidence>
<evidence type="ECO:0000259" key="3">
    <source>
        <dbReference type="SMART" id="SM00470"/>
    </source>
</evidence>
<reference evidence="4 5" key="1">
    <citation type="submission" date="2020-03" db="EMBL/GenBank/DDBJ databases">
        <title>Roseomonas selenitidurans sp. nov. isolated from soil.</title>
        <authorList>
            <person name="Liu H."/>
        </authorList>
    </citation>
    <scope>NUCLEOTIDE SEQUENCE [LARGE SCALE GENOMIC DNA]</scope>
    <source>
        <strain evidence="4 5">JCM 15073</strain>
    </source>
</reference>
<dbReference type="InterPro" id="IPR004437">
    <property type="entry name" value="ParB/RepB/Spo0J"/>
</dbReference>
<proteinExistence type="inferred from homology"/>
<dbReference type="RefSeq" id="WP_168046389.1">
    <property type="nucleotide sequence ID" value="NZ_JAATJR010000001.1"/>
</dbReference>
<evidence type="ECO:0000313" key="4">
    <source>
        <dbReference type="EMBL" id="NKE43417.1"/>
    </source>
</evidence>
<dbReference type="InterPro" id="IPR036086">
    <property type="entry name" value="ParB/Sulfiredoxin_sf"/>
</dbReference>
<feature type="compositionally biased region" description="Low complexity" evidence="2">
    <location>
        <begin position="338"/>
        <end position="347"/>
    </location>
</feature>
<dbReference type="PANTHER" id="PTHR33375:SF1">
    <property type="entry name" value="CHROMOSOME-PARTITIONING PROTEIN PARB-RELATED"/>
    <property type="match status" value="1"/>
</dbReference>
<dbReference type="InterPro" id="IPR050336">
    <property type="entry name" value="Chromosome_partition/occlusion"/>
</dbReference>
<dbReference type="SMART" id="SM00470">
    <property type="entry name" value="ParB"/>
    <property type="match status" value="1"/>
</dbReference>
<dbReference type="EMBL" id="JAAVTX010000001">
    <property type="protein sequence ID" value="NKE43417.1"/>
    <property type="molecule type" value="Genomic_DNA"/>
</dbReference>
<sequence length="771" mass="82577">MTALLNTGIPLSLPPASIIIPPDGLRRVATTPEQDAGLVGSIQALGVLQPIIVRAHPADRALWLLVSGGRRLRAAIALGLPTIPATERADLTDADAAAIETAENVQRAAMAPVDQWRALRRMQDLGWTLDGAAEAIGISHHLARRLDKLGQLHPDVLAAIETHGMPHTDHLVTIARATPQVQLAAMKREPSADEPAWWRVAEGCSEKRIPRDRAIFDTNLAGVVFDEDMFAEPGAPDQFTTTDTLGFLEAQRAALLKRVEDSRGRLRLAEKFRHNAAVLPKGWTSVYGWKFGDAKMPRGLVGFVWVDETGHVRSEGAKPPASERPAAKPKATPPADPPAAASDSAAPDAKDDAGGNSADDFDAYQDDGAEYLPPPPPPATKQRLTQAGRELLAELRTDGLRAALRDRPLPARADHVALLLLALSASNVVVSGERGNKYGRTSFRDIAAATFAAMSEPDAYRRTARLDRLAQEAVARILICNGTKAANGSGDAAEWIGELVEADATLPRLDRAELLAAMSGDLLSEIAEGAGHKPGKVAGMRQALTDAVPDLRLPDARFHAPRPELEPEPECDRAAGADACRCGWKVSDGAVADPCALGEWKAMMARLGLMQPPPPPAAAAPPAEISTPPAPAPPPAAAAPPPVHACPWDGSSQCPDDLKRSCTHECPRREEYDRWWESPAADQATRSPQERAAAQIAKAAPAPPAEPPAPNCGWNGENLCKEEGTTVCHRLCPRHKRYAEWVETPKGKAARRQAENTEARESLRRTRKVAP</sequence>
<feature type="compositionally biased region" description="Acidic residues" evidence="2">
    <location>
        <begin position="359"/>
        <end position="369"/>
    </location>
</feature>
<dbReference type="NCBIfam" id="TIGR00180">
    <property type="entry name" value="parB_part"/>
    <property type="match status" value="1"/>
</dbReference>